<comment type="similarity">
    <text evidence="1">Belongs to the DprA/Smf family.</text>
</comment>
<dbReference type="GO" id="GO:0003677">
    <property type="term" value="F:DNA binding"/>
    <property type="evidence" value="ECO:0007669"/>
    <property type="project" value="UniProtKB-KW"/>
</dbReference>
<gene>
    <name evidence="3" type="ORF">AB204_02460</name>
</gene>
<dbReference type="InterPro" id="IPR003488">
    <property type="entry name" value="DprA"/>
</dbReference>
<protein>
    <submittedName>
        <fullName evidence="3">DNA-binding protein</fullName>
    </submittedName>
</protein>
<sequence length="295" mass="33721">MLQFDFGSSDAFERVISQFEEMAAYEALWSEKGATFKTIADKFRQAPNTLPSTLVTKSVREDFKRMLREIFELYSVDNLGIRVHGTNEYPKKLRDAQNPIEVFYYQGGWDLINTRCISVIGSREVSEEGKRRTRKLTNYLVNDGFTIISGLAKGVDTEAHKTALALGGNTIAVIGTPLSHFYPKQNIELQKFIRKNHLLISQVPFKYYLDNDYRTNKLFFPERNITMSALSEATVIVEASDTSGTLTQARAALNQGRKLFILESCFKNSSIYWPAKYEARGAIRVRDYQDIKNYV</sequence>
<evidence type="ECO:0000313" key="3">
    <source>
        <dbReference type="EMBL" id="KMJ46698.1"/>
    </source>
</evidence>
<reference evidence="3 4" key="1">
    <citation type="submission" date="2015-06" db="EMBL/GenBank/DDBJ databases">
        <title>Draft Whole-Genome Sequence of the Entomopathogenic Bacterium Xenorhabdus khoisanae.</title>
        <authorList>
            <person name="Naidoo S."/>
            <person name="Featherston J."/>
            <person name="Gray V.M."/>
        </authorList>
    </citation>
    <scope>NUCLEOTIDE SEQUENCE [LARGE SCALE GENOMIC DNA]</scope>
    <source>
        <strain evidence="3 4">MCB</strain>
    </source>
</reference>
<dbReference type="OrthoDB" id="9785707at2"/>
<name>A0A0J5FWX4_9GAMM</name>
<evidence type="ECO:0000313" key="4">
    <source>
        <dbReference type="Proteomes" id="UP000036277"/>
    </source>
</evidence>
<proteinExistence type="inferred from homology"/>
<dbReference type="Pfam" id="PF02481">
    <property type="entry name" value="DNA_processg_A"/>
    <property type="match status" value="1"/>
</dbReference>
<evidence type="ECO:0000256" key="1">
    <source>
        <dbReference type="ARBA" id="ARBA00006525"/>
    </source>
</evidence>
<dbReference type="AlphaFoldDB" id="A0A0J5FWX4"/>
<feature type="domain" description="Smf/DprA SLOG" evidence="2">
    <location>
        <begin position="83"/>
        <end position="291"/>
    </location>
</feature>
<dbReference type="PATRIC" id="fig|880157.4.peg.513"/>
<keyword evidence="3" id="KW-0238">DNA-binding</keyword>
<comment type="caution">
    <text evidence="3">The sequence shown here is derived from an EMBL/GenBank/DDBJ whole genome shotgun (WGS) entry which is preliminary data.</text>
</comment>
<dbReference type="Proteomes" id="UP000036277">
    <property type="component" value="Unassembled WGS sequence"/>
</dbReference>
<dbReference type="Gene3D" id="3.40.50.450">
    <property type="match status" value="1"/>
</dbReference>
<evidence type="ECO:0000259" key="2">
    <source>
        <dbReference type="Pfam" id="PF02481"/>
    </source>
</evidence>
<dbReference type="GO" id="GO:0009294">
    <property type="term" value="P:DNA-mediated transformation"/>
    <property type="evidence" value="ECO:0007669"/>
    <property type="project" value="InterPro"/>
</dbReference>
<keyword evidence="4" id="KW-1185">Reference proteome</keyword>
<dbReference type="PANTHER" id="PTHR43022">
    <property type="entry name" value="PROTEIN SMF"/>
    <property type="match status" value="1"/>
</dbReference>
<dbReference type="SUPFAM" id="SSF102405">
    <property type="entry name" value="MCP/YpsA-like"/>
    <property type="match status" value="1"/>
</dbReference>
<dbReference type="STRING" id="880157.AB204_02460"/>
<dbReference type="RefSeq" id="WP_047961780.1">
    <property type="nucleotide sequence ID" value="NZ_CAWMBG010000013.1"/>
</dbReference>
<dbReference type="EMBL" id="LFCV01000013">
    <property type="protein sequence ID" value="KMJ46698.1"/>
    <property type="molecule type" value="Genomic_DNA"/>
</dbReference>
<dbReference type="InterPro" id="IPR057666">
    <property type="entry name" value="DrpA_SLOG"/>
</dbReference>
<accession>A0A0J5FWX4</accession>
<dbReference type="PANTHER" id="PTHR43022:SF1">
    <property type="entry name" value="PROTEIN SMF"/>
    <property type="match status" value="1"/>
</dbReference>
<organism evidence="3 4">
    <name type="scientific">Xenorhabdus khoisanae</name>
    <dbReference type="NCBI Taxonomy" id="880157"/>
    <lineage>
        <taxon>Bacteria</taxon>
        <taxon>Pseudomonadati</taxon>
        <taxon>Pseudomonadota</taxon>
        <taxon>Gammaproteobacteria</taxon>
        <taxon>Enterobacterales</taxon>
        <taxon>Morganellaceae</taxon>
        <taxon>Xenorhabdus</taxon>
    </lineage>
</organism>